<dbReference type="OrthoDB" id="120976at2759"/>
<dbReference type="SMART" id="SM00368">
    <property type="entry name" value="LRR_RI"/>
    <property type="match status" value="7"/>
</dbReference>
<dbReference type="Gene3D" id="3.80.10.10">
    <property type="entry name" value="Ribonuclease Inhibitor"/>
    <property type="match status" value="1"/>
</dbReference>
<evidence type="ECO:0000256" key="3">
    <source>
        <dbReference type="SAM" id="MobiDB-lite"/>
    </source>
</evidence>
<dbReference type="Proteomes" id="UP000752171">
    <property type="component" value="Unassembled WGS sequence"/>
</dbReference>
<keyword evidence="1" id="KW-0433">Leucine-rich repeat</keyword>
<gene>
    <name evidence="4" type="primary">RNH1</name>
    <name evidence="4" type="ORF">AMEX_G16437</name>
</gene>
<dbReference type="SUPFAM" id="SSF52047">
    <property type="entry name" value="RNI-like"/>
    <property type="match status" value="1"/>
</dbReference>
<dbReference type="Pfam" id="PF13516">
    <property type="entry name" value="LRR_6"/>
    <property type="match status" value="3"/>
</dbReference>
<evidence type="ECO:0000256" key="1">
    <source>
        <dbReference type="ARBA" id="ARBA00022614"/>
    </source>
</evidence>
<dbReference type="InterPro" id="IPR032675">
    <property type="entry name" value="LRR_dom_sf"/>
</dbReference>
<name>A0A8T2LCR3_ASTMX</name>
<dbReference type="Pfam" id="PF00560">
    <property type="entry name" value="LRR_1"/>
    <property type="match status" value="1"/>
</dbReference>
<accession>A0A8T2LCR3</accession>
<dbReference type="InterPro" id="IPR051261">
    <property type="entry name" value="NLR"/>
</dbReference>
<dbReference type="PANTHER" id="PTHR24106">
    <property type="entry name" value="NACHT, LRR AND CARD DOMAINS-CONTAINING"/>
    <property type="match status" value="1"/>
</dbReference>
<dbReference type="PROSITE" id="PS51450">
    <property type="entry name" value="LRR"/>
    <property type="match status" value="1"/>
</dbReference>
<comment type="caution">
    <text evidence="4">The sequence shown here is derived from an EMBL/GenBank/DDBJ whole genome shotgun (WGS) entry which is preliminary data.</text>
</comment>
<sequence length="280" mass="31003">LKQCNLTEKSCADLASVLSSENSKLTELDLSLNEIKDSGVKKLYKELKNCKLQNLRLEDCDLTEKSCVDLAKVLQSGNSKLIELHLSKNRGLKDSGVNKLCEGLKNENCKLEKLWLEHCFLTEISCADLASVLKSGNSKLIELHLSKNRGLKDSGVNKLCEGLKNENCKLQKLWLAECSIKKKGFAALASALIKNPSSPLEELDLSGNELEESELELLRELRTKFPNLKVKLAECSVTDEGCAAQASEKPSSPLKEQDLSVNDLKESEQKLLTDDESESH</sequence>
<protein>
    <submittedName>
        <fullName evidence="4">Ribonuclease inhibitor-like</fullName>
    </submittedName>
</protein>
<evidence type="ECO:0000313" key="4">
    <source>
        <dbReference type="EMBL" id="KAG9269400.1"/>
    </source>
</evidence>
<evidence type="ECO:0000313" key="5">
    <source>
        <dbReference type="Proteomes" id="UP000752171"/>
    </source>
</evidence>
<feature type="region of interest" description="Disordered" evidence="3">
    <location>
        <begin position="244"/>
        <end position="280"/>
    </location>
</feature>
<organism evidence="4 5">
    <name type="scientific">Astyanax mexicanus</name>
    <name type="common">Blind cave fish</name>
    <name type="synonym">Astyanax fasciatus mexicanus</name>
    <dbReference type="NCBI Taxonomy" id="7994"/>
    <lineage>
        <taxon>Eukaryota</taxon>
        <taxon>Metazoa</taxon>
        <taxon>Chordata</taxon>
        <taxon>Craniata</taxon>
        <taxon>Vertebrata</taxon>
        <taxon>Euteleostomi</taxon>
        <taxon>Actinopterygii</taxon>
        <taxon>Neopterygii</taxon>
        <taxon>Teleostei</taxon>
        <taxon>Ostariophysi</taxon>
        <taxon>Characiformes</taxon>
        <taxon>Characoidei</taxon>
        <taxon>Acestrorhamphidae</taxon>
        <taxon>Acestrorhamphinae</taxon>
        <taxon>Astyanax</taxon>
    </lineage>
</organism>
<feature type="non-terminal residue" evidence="4">
    <location>
        <position position="280"/>
    </location>
</feature>
<evidence type="ECO:0000256" key="2">
    <source>
        <dbReference type="ARBA" id="ARBA00022737"/>
    </source>
</evidence>
<dbReference type="EMBL" id="JAICCE010000013">
    <property type="protein sequence ID" value="KAG9269400.1"/>
    <property type="molecule type" value="Genomic_DNA"/>
</dbReference>
<proteinExistence type="predicted"/>
<reference evidence="4 5" key="1">
    <citation type="submission" date="2021-07" db="EMBL/GenBank/DDBJ databases">
        <authorList>
            <person name="Imarazene B."/>
            <person name="Zahm M."/>
            <person name="Klopp C."/>
            <person name="Cabau C."/>
            <person name="Beille S."/>
            <person name="Jouanno E."/>
            <person name="Castinel A."/>
            <person name="Lluch J."/>
            <person name="Gil L."/>
            <person name="Kuchtly C."/>
            <person name="Lopez Roques C."/>
            <person name="Donnadieu C."/>
            <person name="Parrinello H."/>
            <person name="Journot L."/>
            <person name="Du K."/>
            <person name="Schartl M."/>
            <person name="Retaux S."/>
            <person name="Guiguen Y."/>
        </authorList>
    </citation>
    <scope>NUCLEOTIDE SEQUENCE [LARGE SCALE GENOMIC DNA]</scope>
    <source>
        <strain evidence="4">Pach_M1</strain>
        <tissue evidence="4">Testis</tissue>
    </source>
</reference>
<keyword evidence="2" id="KW-0677">Repeat</keyword>
<dbReference type="AlphaFoldDB" id="A0A8T2LCR3"/>
<dbReference type="InterPro" id="IPR001611">
    <property type="entry name" value="Leu-rich_rpt"/>
</dbReference>
<feature type="compositionally biased region" description="Basic and acidic residues" evidence="3">
    <location>
        <begin position="255"/>
        <end position="280"/>
    </location>
</feature>